<dbReference type="AlphaFoldDB" id="A0A0L8A5W2"/>
<comment type="caution">
    <text evidence="2">The sequence shown here is derived from an EMBL/GenBank/DDBJ whole genome shotgun (WGS) entry which is preliminary data.</text>
</comment>
<gene>
    <name evidence="2" type="ORF">W7K_19095</name>
</gene>
<dbReference type="InterPro" id="IPR044925">
    <property type="entry name" value="His-Me_finger_sf"/>
</dbReference>
<dbReference type="OrthoDB" id="388551at2"/>
<organism evidence="2 3">
    <name type="scientific">Stenotrophomonas geniculata N1</name>
    <dbReference type="NCBI Taxonomy" id="1167641"/>
    <lineage>
        <taxon>Bacteria</taxon>
        <taxon>Pseudomonadati</taxon>
        <taxon>Pseudomonadota</taxon>
        <taxon>Gammaproteobacteria</taxon>
        <taxon>Lysobacterales</taxon>
        <taxon>Lysobacteraceae</taxon>
        <taxon>Stenotrophomonas</taxon>
    </lineage>
</organism>
<dbReference type="RefSeq" id="WP_010481205.1">
    <property type="nucleotide sequence ID" value="NZ_AJLO02000041.1"/>
</dbReference>
<dbReference type="EMBL" id="AJLO02000041">
    <property type="protein sequence ID" value="KOE97591.1"/>
    <property type="molecule type" value="Genomic_DNA"/>
</dbReference>
<reference evidence="2 3" key="1">
    <citation type="journal article" date="2012" name="J. Bacteriol.">
        <title>Genome sequence of a novel nicotine-degrading strain, Pseudomonas geniculata N1.</title>
        <authorList>
            <person name="Tang H."/>
            <person name="Yu H."/>
            <person name="Tai C."/>
            <person name="Huang K."/>
            <person name="Liu Y."/>
            <person name="Wang L."/>
            <person name="Yao Y."/>
            <person name="Wu G."/>
            <person name="Xu P."/>
        </authorList>
    </citation>
    <scope>NUCLEOTIDE SEQUENCE [LARGE SCALE GENOMIC DNA]</scope>
    <source>
        <strain evidence="2 3">N1</strain>
    </source>
</reference>
<dbReference type="SUPFAM" id="SSF54060">
    <property type="entry name" value="His-Me finger endonucleases"/>
    <property type="match status" value="1"/>
</dbReference>
<evidence type="ECO:0000313" key="2">
    <source>
        <dbReference type="EMBL" id="KOE97591.1"/>
    </source>
</evidence>
<evidence type="ECO:0000313" key="3">
    <source>
        <dbReference type="Proteomes" id="UP000036890"/>
    </source>
</evidence>
<dbReference type="Pfam" id="PF13392">
    <property type="entry name" value="HNH_3"/>
    <property type="match status" value="1"/>
</dbReference>
<dbReference type="Proteomes" id="UP000036890">
    <property type="component" value="Unassembled WGS sequence"/>
</dbReference>
<feature type="domain" description="HNH nuclease" evidence="1">
    <location>
        <begin position="54"/>
        <end position="102"/>
    </location>
</feature>
<dbReference type="InterPro" id="IPR003615">
    <property type="entry name" value="HNH_nuc"/>
</dbReference>
<dbReference type="SMART" id="SM00507">
    <property type="entry name" value="HNHc"/>
    <property type="match status" value="1"/>
</dbReference>
<dbReference type="Gene3D" id="3.90.75.20">
    <property type="match status" value="1"/>
</dbReference>
<proteinExistence type="predicted"/>
<name>A0A0L8A5W2_9GAMM</name>
<sequence>MTEQAIGQLVPHASSGLLVSLSTGRIFDPDGLEVGIQTSDTYVRVIRRQSEARTPVTWYAHRLVWEAANGPIPEGMQIDHLDSDAGNNALSNLDLVTPQENRARQAKNSLALYGCRSPYCKLTPDQVSAMRDSTESIPSKVWVKRLGISLRTVNQVRSGQTWAHLPGSRAAKARRKKP</sequence>
<protein>
    <recommendedName>
        <fullName evidence="1">HNH nuclease domain-containing protein</fullName>
    </recommendedName>
</protein>
<dbReference type="CDD" id="cd00085">
    <property type="entry name" value="HNHc"/>
    <property type="match status" value="1"/>
</dbReference>
<accession>A0A0L8A5W2</accession>
<evidence type="ECO:0000259" key="1">
    <source>
        <dbReference type="SMART" id="SM00507"/>
    </source>
</evidence>